<dbReference type="EMBL" id="CM037623">
    <property type="protein sequence ID" value="KAH7988241.1"/>
    <property type="molecule type" value="Genomic_DNA"/>
</dbReference>
<organism evidence="1 2">
    <name type="scientific">Sphaerodactylus townsendi</name>
    <dbReference type="NCBI Taxonomy" id="933632"/>
    <lineage>
        <taxon>Eukaryota</taxon>
        <taxon>Metazoa</taxon>
        <taxon>Chordata</taxon>
        <taxon>Craniata</taxon>
        <taxon>Vertebrata</taxon>
        <taxon>Euteleostomi</taxon>
        <taxon>Lepidosauria</taxon>
        <taxon>Squamata</taxon>
        <taxon>Bifurcata</taxon>
        <taxon>Gekkota</taxon>
        <taxon>Sphaerodactylidae</taxon>
        <taxon>Sphaerodactylus</taxon>
    </lineage>
</organism>
<accession>A0ACB8E6X6</accession>
<reference evidence="1" key="1">
    <citation type="submission" date="2021-08" db="EMBL/GenBank/DDBJ databases">
        <title>The first chromosome-level gecko genome reveals the dynamic sex chromosomes of Neotropical dwarf geckos (Sphaerodactylidae: Sphaerodactylus).</title>
        <authorList>
            <person name="Pinto B.J."/>
            <person name="Keating S.E."/>
            <person name="Gamble T."/>
        </authorList>
    </citation>
    <scope>NUCLEOTIDE SEQUENCE</scope>
    <source>
        <strain evidence="1">TG3544</strain>
    </source>
</reference>
<evidence type="ECO:0000313" key="2">
    <source>
        <dbReference type="Proteomes" id="UP000827872"/>
    </source>
</evidence>
<comment type="caution">
    <text evidence="1">The sequence shown here is derived from an EMBL/GenBank/DDBJ whole genome shotgun (WGS) entry which is preliminary data.</text>
</comment>
<dbReference type="Proteomes" id="UP000827872">
    <property type="component" value="Linkage Group LG10"/>
</dbReference>
<gene>
    <name evidence="1" type="ORF">K3G42_011397</name>
</gene>
<sequence length="699" mass="76822">MNIEKLEEIGLQPPLVIRDENGNKCVCNNAALPSLNGSTASQYQEAEREDYIELKDTNDLINRSGHPCTDAEDLQKVASDYICMGTMDVEAVHMPASKEQYYMHALKQNFTEPMSLLKDGISVESIQNLGPEESVPYRQADLMHLAAMELSKNTEIQDELECSQMGQEGDSSEESFITVINLGNKCHEEGFGHQVIVSSGEMSAEDSLTNSVSSSKLDVPGNPNMTDMDLGRGMPLDNALSVTGSDVTNYIDLVSQNREWLENQGKQDVECVNLCYTGSPGLEPFKLCRNEPQKYMHSTPEHDEDKKWAAKHRKDDTINALCPLAIQNFDEHLEEFCKDEEALTKGPNSSENDQVFLEECAHESVTIPKDIPKLERVALPEPGCDTTFVVFSPLACKNDSISPCTNSPKNTTCTVFAMPSEDGVSISKAGKSNPTVKESTRRTSLRSNSERVSVKAVIRSSLVPTITKARKAEIVSFPKPDFKNVKAKVVSRSASHLKESPALKAAQRSPQQSTTPSSSPSSSSRQTLSSISALRKKMDLDRGTKAETPANKICKQHFNKHLPSQAVHAATHSENTSHMVTKTTVLKQNVEQIDKARCPNSTFLFVSGTCTHNTGGTLNDRMEIVESCVRPHALNICPVLQDERQNDCLGVPTEMSAQDAVNEGIGLAHLPSIRLLDSPKLGILLERFLTPRGGNRAFE</sequence>
<evidence type="ECO:0000313" key="1">
    <source>
        <dbReference type="EMBL" id="KAH7988241.1"/>
    </source>
</evidence>
<protein>
    <submittedName>
        <fullName evidence="1">Uncharacterized protein</fullName>
    </submittedName>
</protein>
<proteinExistence type="predicted"/>
<keyword evidence="2" id="KW-1185">Reference proteome</keyword>
<name>A0ACB8E6X6_9SAUR</name>